<evidence type="ECO:0000313" key="2">
    <source>
        <dbReference type="Proteomes" id="UP000798662"/>
    </source>
</evidence>
<dbReference type="EMBL" id="CM020619">
    <property type="protein sequence ID" value="KAK1863406.1"/>
    <property type="molecule type" value="Genomic_DNA"/>
</dbReference>
<organism evidence="1 2">
    <name type="scientific">Pyropia yezoensis</name>
    <name type="common">Susabi-nori</name>
    <name type="synonym">Porphyra yezoensis</name>
    <dbReference type="NCBI Taxonomy" id="2788"/>
    <lineage>
        <taxon>Eukaryota</taxon>
        <taxon>Rhodophyta</taxon>
        <taxon>Bangiophyceae</taxon>
        <taxon>Bangiales</taxon>
        <taxon>Bangiaceae</taxon>
        <taxon>Pyropia</taxon>
    </lineage>
</organism>
<reference evidence="1" key="1">
    <citation type="submission" date="2019-11" db="EMBL/GenBank/DDBJ databases">
        <title>Nori genome reveals adaptations in red seaweeds to the harsh intertidal environment.</title>
        <authorList>
            <person name="Wang D."/>
            <person name="Mao Y."/>
        </authorList>
    </citation>
    <scope>NUCLEOTIDE SEQUENCE</scope>
    <source>
        <tissue evidence="1">Gametophyte</tissue>
    </source>
</reference>
<dbReference type="Proteomes" id="UP000798662">
    <property type="component" value="Chromosome 2"/>
</dbReference>
<name>A0ACC3C0W6_PYRYE</name>
<gene>
    <name evidence="1" type="ORF">I4F81_005962</name>
</gene>
<keyword evidence="2" id="KW-1185">Reference proteome</keyword>
<accession>A0ACC3C0W6</accession>
<evidence type="ECO:0000313" key="1">
    <source>
        <dbReference type="EMBL" id="KAK1863406.1"/>
    </source>
</evidence>
<comment type="caution">
    <text evidence="1">The sequence shown here is derived from an EMBL/GenBank/DDBJ whole genome shotgun (WGS) entry which is preliminary data.</text>
</comment>
<protein>
    <submittedName>
        <fullName evidence="1">Uncharacterized protein</fullName>
    </submittedName>
</protein>
<proteinExistence type="predicted"/>
<sequence length="830" mass="82972">MRPRALVAVAVAVTAVTVAATSPLPARTPAGSACTSDDDCGGYAVFPALWCRAGAGADTPTCRSFVGIGDACGAADVACPAGTLKDNEGSVKCRNGTCTTVFPAAVGERCFLSLPKPCADGATCSSIDRPPGVPFDPTLKCVATGLEGASCGWDSGICGPGGDGTKGTCRPPAVGDECNGLNCQAGGEDLVCAAVGATGLDDTPPFGSVLACVVPKAEGDACRPSGVGEVCAVNNLYCVGGVCSTSTAGASRGDECQSDGDCTDGTWCLTPSLTFPLPRRACGLSRVPAGGACNADAATFCDIPAGLTCVGGVCAATDDGSLPGLGAECNINREPACGASVENATAATLVCASLPGNGPRVCVWDRPAGTPCVSNEPSRCASGTRCSGGICRSLSDLRAPRGDTCRRNEDCDPDEPLVCAPPASRPLYPVCVSVVPRGGACDGELDQCAVADGTRCVAGVCVDKVALGESCDEMADCSSGECWRGAGATGPTCRAWVGFAARCDNTAVKCWRGLSCGAAGTCENAGARATPAGAFCEADSDCVAADGDTTAYVCVAGRRGDLARRCNRQAAPADRCDAPFTLCPADFPCWPANWWISATCTRWVGWGGGCTAPGERCWVGMACGADGTCGSGGWVGGRCRTDADCPVEGHTCGRPTPGASSWLSCARYVPAGGLCDEADHRCTDGRQCVLRDGEKRCNRWVGPAGAACAAAGDRCWTGLACVAGTCGTGGGRLGDFCATDAECPLPGHTCGRTTMSMDGSLSPRATCARFIPPGGVCGGGADARCADGRLCLEGAGGVCSRWVGPAGTACDGPGDRCWTGLSCVGGVCVA</sequence>